<organism evidence="1 2">
    <name type="scientific">Chryseobacterium suipulveris</name>
    <dbReference type="NCBI Taxonomy" id="2929800"/>
    <lineage>
        <taxon>Bacteria</taxon>
        <taxon>Pseudomonadati</taxon>
        <taxon>Bacteroidota</taxon>
        <taxon>Flavobacteriia</taxon>
        <taxon>Flavobacteriales</taxon>
        <taxon>Weeksellaceae</taxon>
        <taxon>Chryseobacterium group</taxon>
        <taxon>Chryseobacterium</taxon>
    </lineage>
</organism>
<evidence type="ECO:0000313" key="1">
    <source>
        <dbReference type="EMBL" id="UOE40578.1"/>
    </source>
</evidence>
<keyword evidence="2" id="KW-1185">Reference proteome</keyword>
<dbReference type="RefSeq" id="WP_243548552.1">
    <property type="nucleotide sequence ID" value="NZ_CP094532.1"/>
</dbReference>
<dbReference type="InterPro" id="IPR045944">
    <property type="entry name" value="DUF6364"/>
</dbReference>
<dbReference type="Pfam" id="PF19891">
    <property type="entry name" value="DUF6364"/>
    <property type="match status" value="1"/>
</dbReference>
<name>A0ABY4BN12_9FLAO</name>
<dbReference type="Proteomes" id="UP000831460">
    <property type="component" value="Chromosome"/>
</dbReference>
<gene>
    <name evidence="1" type="ORF">MTP09_11775</name>
</gene>
<protein>
    <submittedName>
        <fullName evidence="1">DUF6364 family protein</fullName>
    </submittedName>
</protein>
<evidence type="ECO:0000313" key="2">
    <source>
        <dbReference type="Proteomes" id="UP000831460"/>
    </source>
</evidence>
<accession>A0ABY4BN12</accession>
<proteinExistence type="predicted"/>
<reference evidence="1 2" key="1">
    <citation type="submission" date="2022-03" db="EMBL/GenBank/DDBJ databases">
        <title>Chryseobacterium sp. isolated from particulate matters in swine house.</title>
        <authorList>
            <person name="Won M."/>
            <person name="Kim S.-J."/>
            <person name="Kwon S.-W."/>
        </authorList>
    </citation>
    <scope>NUCLEOTIDE SEQUENCE [LARGE SCALE GENOMIC DNA]</scope>
    <source>
        <strain evidence="1 2">SC2-2</strain>
    </source>
</reference>
<dbReference type="EMBL" id="CP094532">
    <property type="protein sequence ID" value="UOE40578.1"/>
    <property type="molecule type" value="Genomic_DNA"/>
</dbReference>
<sequence>MNTKLTLTIDKSIIDDAKEYAKENGRSLSKLVENYLYLLSLKSKKNIAKDREDELSPYTKRMMELIKKNPARYTDLDLKEEKLKRLEEKYLK</sequence>